<sequence length="72" mass="7865">MISGEPRLAVRAEGLSDIDLWDRGRVMQRRTTEGAVIHTVKRAVSSAVQVVGVMDHCFGAIAEIAVGRFHFS</sequence>
<name>A0A7I9WDQ9_MYCAG</name>
<comment type="caution">
    <text evidence="1">The sequence shown here is derived from an EMBL/GenBank/DDBJ whole genome shotgun (WGS) entry which is preliminary data.</text>
</comment>
<evidence type="ECO:0000313" key="1">
    <source>
        <dbReference type="EMBL" id="GFG55570.1"/>
    </source>
</evidence>
<gene>
    <name evidence="1" type="ORF">MAGR_70110</name>
</gene>
<proteinExistence type="predicted"/>
<dbReference type="Proteomes" id="UP000465302">
    <property type="component" value="Unassembled WGS sequence"/>
</dbReference>
<dbReference type="AlphaFoldDB" id="A0A7I9WDQ9"/>
<protein>
    <submittedName>
        <fullName evidence="1">Uncharacterized protein</fullName>
    </submittedName>
</protein>
<organism evidence="1 2">
    <name type="scientific">Mycolicibacterium agri</name>
    <name type="common">Mycobacterium agri</name>
    <dbReference type="NCBI Taxonomy" id="36811"/>
    <lineage>
        <taxon>Bacteria</taxon>
        <taxon>Bacillati</taxon>
        <taxon>Actinomycetota</taxon>
        <taxon>Actinomycetes</taxon>
        <taxon>Mycobacteriales</taxon>
        <taxon>Mycobacteriaceae</taxon>
        <taxon>Mycolicibacterium</taxon>
    </lineage>
</organism>
<reference evidence="1 2" key="1">
    <citation type="journal article" date="2019" name="Emerg. Microbes Infect.">
        <title>Comprehensive subspecies identification of 175 nontuberculous mycobacteria species based on 7547 genomic profiles.</title>
        <authorList>
            <person name="Matsumoto Y."/>
            <person name="Kinjo T."/>
            <person name="Motooka D."/>
            <person name="Nabeya D."/>
            <person name="Jung N."/>
            <person name="Uechi K."/>
            <person name="Horii T."/>
            <person name="Iida T."/>
            <person name="Fujita J."/>
            <person name="Nakamura S."/>
        </authorList>
    </citation>
    <scope>NUCLEOTIDE SEQUENCE [LARGE SCALE GENOMIC DNA]</scope>
    <source>
        <strain evidence="1 2">JCM 6377</strain>
    </source>
</reference>
<accession>A0A7I9WDQ9</accession>
<dbReference type="EMBL" id="BLKS01000004">
    <property type="protein sequence ID" value="GFG55570.1"/>
    <property type="molecule type" value="Genomic_DNA"/>
</dbReference>
<evidence type="ECO:0000313" key="2">
    <source>
        <dbReference type="Proteomes" id="UP000465302"/>
    </source>
</evidence>